<dbReference type="Gene3D" id="2.10.25.10">
    <property type="entry name" value="Laminin"/>
    <property type="match status" value="3"/>
</dbReference>
<dbReference type="GO" id="GO:0030414">
    <property type="term" value="F:peptidase inhibitor activity"/>
    <property type="evidence" value="ECO:0007669"/>
    <property type="project" value="UniProtKB-KW"/>
</dbReference>
<dbReference type="EMBL" id="GACK01002934">
    <property type="protein sequence ID" value="JAA62100.1"/>
    <property type="molecule type" value="mRNA"/>
</dbReference>
<feature type="region of interest" description="Disordered" evidence="3">
    <location>
        <begin position="544"/>
        <end position="574"/>
    </location>
</feature>
<keyword evidence="2" id="KW-1015">Disulfide bond</keyword>
<feature type="region of interest" description="Disordered" evidence="3">
    <location>
        <begin position="315"/>
        <end position="497"/>
    </location>
</feature>
<dbReference type="CDD" id="cd19941">
    <property type="entry name" value="TIL"/>
    <property type="match status" value="2"/>
</dbReference>
<proteinExistence type="evidence at transcript level"/>
<feature type="compositionally biased region" description="Polar residues" evidence="3">
    <location>
        <begin position="270"/>
        <end position="296"/>
    </location>
</feature>
<dbReference type="AlphaFoldDB" id="L7MDR8"/>
<dbReference type="InterPro" id="IPR002919">
    <property type="entry name" value="TIL_dom"/>
</dbReference>
<feature type="region of interest" description="Disordered" evidence="3">
    <location>
        <begin position="247"/>
        <end position="297"/>
    </location>
</feature>
<sequence length="574" mass="57630">GNGFKVSGKASTRCARAFAGCFTGNSMQYIAAILATVFIVPVSGDGSCSKPGGCKSSACGPLEVPVSGKPRYDSFCRPLFTPPWELRKLRRCVCKRRYLRNSWGECVPRLKCIPCQFRWQKDYRECADGCPATCNSPFHKSCDKPCAPGCTCPPGWVVHPRKAWKCIKTYRCLPKCPAHSEFQACASSCLPKCGRVTPEKCEVNCDRGACVCKKGYIGLEKNGKLTCVRQAVCSWLARNKPLFKPNAIPHSGGSSLTPTSTPSRMIRQPGNATLTAATVPSSGSQAHPLATPSSGAANHAAGVVSTGVQGGGTVSGISGTNVGSSASTEGGDNVSGVSGVTGGSSAGIEDGSTASGVPRISEGSSAGIRGGHTLSGVSGITGGSSTAIHGGSPLSGVSETTGGSENIGVGTEIVPVSHHGGRISTGSTTSIGSSPTSDVSGGVGGANVGAPTLGPTAPPETVAGGGVAVSSASDVLSPGSAGSVPSSTTTNSRSAIPIITEESFKPPEGAVLTSAGLEGATIVDGIPFPSSISGLGSAGHERSLSIGSGGETGNTLLVDTGENERTPVTVNAQN</sequence>
<reference evidence="5" key="2">
    <citation type="journal article" date="2015" name="J. Proteomics">
        <title>Sexual differences in the sialomes of the zebra tick, Rhipicephalus pulchellus.</title>
        <authorList>
            <person name="Tan A.W."/>
            <person name="Francischetti I.M."/>
            <person name="Slovak M."/>
            <person name="Kini R.M."/>
            <person name="Ribeiro J.M."/>
        </authorList>
    </citation>
    <scope>NUCLEOTIDE SEQUENCE</scope>
    <source>
        <tissue evidence="5">Salivary gland</tissue>
    </source>
</reference>
<dbReference type="InterPro" id="IPR036084">
    <property type="entry name" value="Ser_inhib-like_sf"/>
</dbReference>
<feature type="domain" description="TIL" evidence="4">
    <location>
        <begin position="121"/>
        <end position="172"/>
    </location>
</feature>
<feature type="compositionally biased region" description="Low complexity" evidence="3">
    <location>
        <begin position="315"/>
        <end position="338"/>
    </location>
</feature>
<organism evidence="5">
    <name type="scientific">Rhipicephalus pulchellus</name>
    <name type="common">Yellow backed tick</name>
    <name type="synonym">Dermacentor pulchellus</name>
    <dbReference type="NCBI Taxonomy" id="72859"/>
    <lineage>
        <taxon>Eukaryota</taxon>
        <taxon>Metazoa</taxon>
        <taxon>Ecdysozoa</taxon>
        <taxon>Arthropoda</taxon>
        <taxon>Chelicerata</taxon>
        <taxon>Arachnida</taxon>
        <taxon>Acari</taxon>
        <taxon>Parasitiformes</taxon>
        <taxon>Ixodida</taxon>
        <taxon>Ixodoidea</taxon>
        <taxon>Ixodidae</taxon>
        <taxon>Rhipicephalinae</taxon>
        <taxon>Rhipicephalus</taxon>
        <taxon>Rhipicephalus</taxon>
    </lineage>
</organism>
<evidence type="ECO:0000256" key="3">
    <source>
        <dbReference type="SAM" id="MobiDB-lite"/>
    </source>
</evidence>
<keyword evidence="1" id="KW-0646">Protease inhibitor</keyword>
<dbReference type="PANTHER" id="PTHR23259:SF70">
    <property type="entry name" value="ACCESSORY GLAND PROTEIN ACP62F-RELATED"/>
    <property type="match status" value="1"/>
</dbReference>
<feature type="compositionally biased region" description="Low complexity" evidence="3">
    <location>
        <begin position="422"/>
        <end position="437"/>
    </location>
</feature>
<dbReference type="Pfam" id="PF01826">
    <property type="entry name" value="TIL"/>
    <property type="match status" value="2"/>
</dbReference>
<evidence type="ECO:0000259" key="4">
    <source>
        <dbReference type="Pfam" id="PF01826"/>
    </source>
</evidence>
<dbReference type="SUPFAM" id="SSF57567">
    <property type="entry name" value="Serine protease inhibitors"/>
    <property type="match status" value="2"/>
</dbReference>
<reference evidence="5" key="1">
    <citation type="submission" date="2012-11" db="EMBL/GenBank/DDBJ databases">
        <authorList>
            <person name="Lucero-Rivera Y.E."/>
            <person name="Tovar-Ramirez D."/>
        </authorList>
    </citation>
    <scope>NUCLEOTIDE SEQUENCE</scope>
    <source>
        <tissue evidence="5">Salivary gland</tissue>
    </source>
</reference>
<dbReference type="InterPro" id="IPR051368">
    <property type="entry name" value="SerProtInhib-TIL_Domain"/>
</dbReference>
<evidence type="ECO:0000256" key="2">
    <source>
        <dbReference type="ARBA" id="ARBA00023157"/>
    </source>
</evidence>
<feature type="non-terminal residue" evidence="5">
    <location>
        <position position="1"/>
    </location>
</feature>
<evidence type="ECO:0000313" key="5">
    <source>
        <dbReference type="EMBL" id="JAA62100.1"/>
    </source>
</evidence>
<feature type="compositionally biased region" description="Polar residues" evidence="3">
    <location>
        <begin position="483"/>
        <end position="494"/>
    </location>
</feature>
<name>L7MDR8_RHIPC</name>
<feature type="domain" description="TIL" evidence="4">
    <location>
        <begin position="176"/>
        <end position="233"/>
    </location>
</feature>
<evidence type="ECO:0000256" key="1">
    <source>
        <dbReference type="ARBA" id="ARBA00022690"/>
    </source>
</evidence>
<dbReference type="PANTHER" id="PTHR23259">
    <property type="entry name" value="RIDDLE"/>
    <property type="match status" value="1"/>
</dbReference>
<feature type="compositionally biased region" description="Low complexity" evidence="3">
    <location>
        <begin position="375"/>
        <end position="392"/>
    </location>
</feature>
<feature type="compositionally biased region" description="Low complexity" evidence="3">
    <location>
        <begin position="251"/>
        <end position="263"/>
    </location>
</feature>
<feature type="compositionally biased region" description="Polar residues" evidence="3">
    <location>
        <begin position="395"/>
        <end position="404"/>
    </location>
</feature>
<accession>L7MDR8</accession>
<protein>
    <submittedName>
        <fullName evidence="5">Putative bitil peptide</fullName>
    </submittedName>
</protein>